<organism evidence="4 5">
    <name type="scientific">Salinarimonas soli</name>
    <dbReference type="NCBI Taxonomy" id="1638099"/>
    <lineage>
        <taxon>Bacteria</taxon>
        <taxon>Pseudomonadati</taxon>
        <taxon>Pseudomonadota</taxon>
        <taxon>Alphaproteobacteria</taxon>
        <taxon>Hyphomicrobiales</taxon>
        <taxon>Salinarimonadaceae</taxon>
        <taxon>Salinarimonas</taxon>
    </lineage>
</organism>
<dbReference type="Pfam" id="PF02632">
    <property type="entry name" value="BioY"/>
    <property type="match status" value="1"/>
</dbReference>
<feature type="transmembrane region" description="Helical" evidence="3">
    <location>
        <begin position="185"/>
        <end position="204"/>
    </location>
</feature>
<keyword evidence="3" id="KW-0812">Transmembrane</keyword>
<feature type="transmembrane region" description="Helical" evidence="3">
    <location>
        <begin position="138"/>
        <end position="165"/>
    </location>
</feature>
<dbReference type="GO" id="GO:0015225">
    <property type="term" value="F:biotin transmembrane transporter activity"/>
    <property type="evidence" value="ECO:0007669"/>
    <property type="project" value="UniProtKB-UniRule"/>
</dbReference>
<reference evidence="4 5" key="1">
    <citation type="submission" date="2019-09" db="EMBL/GenBank/DDBJ databases">
        <title>Salinarimonas rosea gen. nov., sp. nov., a new member of the a-2 subgroup of the Proteobacteria.</title>
        <authorList>
            <person name="Liu J."/>
        </authorList>
    </citation>
    <scope>NUCLEOTIDE SEQUENCE [LARGE SCALE GENOMIC DNA]</scope>
    <source>
        <strain evidence="4 5">BN140002</strain>
    </source>
</reference>
<keyword evidence="2 3" id="KW-0472">Membrane</keyword>
<gene>
    <name evidence="4" type="ORF">F0L46_19815</name>
</gene>
<evidence type="ECO:0000313" key="4">
    <source>
        <dbReference type="EMBL" id="KAA2235469.1"/>
    </source>
</evidence>
<dbReference type="RefSeq" id="WP_149820772.1">
    <property type="nucleotide sequence ID" value="NZ_VUOA01000035.1"/>
</dbReference>
<dbReference type="PANTHER" id="PTHR34295:SF1">
    <property type="entry name" value="BIOTIN TRANSPORTER BIOY"/>
    <property type="match status" value="1"/>
</dbReference>
<comment type="similarity">
    <text evidence="1 2">Belongs to the BioY family.</text>
</comment>
<dbReference type="OrthoDB" id="9803495at2"/>
<dbReference type="PANTHER" id="PTHR34295">
    <property type="entry name" value="BIOTIN TRANSPORTER BIOY"/>
    <property type="match status" value="1"/>
</dbReference>
<dbReference type="EMBL" id="VUOA01000035">
    <property type="protein sequence ID" value="KAA2235469.1"/>
    <property type="molecule type" value="Genomic_DNA"/>
</dbReference>
<protein>
    <recommendedName>
        <fullName evidence="2">Biotin transporter</fullName>
    </recommendedName>
</protein>
<comment type="caution">
    <text evidence="4">The sequence shown here is derived from an EMBL/GenBank/DDBJ whole genome shotgun (WGS) entry which is preliminary data.</text>
</comment>
<dbReference type="Proteomes" id="UP000323142">
    <property type="component" value="Unassembled WGS sequence"/>
</dbReference>
<dbReference type="PIRSF" id="PIRSF016661">
    <property type="entry name" value="BioY"/>
    <property type="match status" value="1"/>
</dbReference>
<dbReference type="AlphaFoldDB" id="A0A5B2VAS7"/>
<proteinExistence type="inferred from homology"/>
<dbReference type="Gene3D" id="1.10.1760.20">
    <property type="match status" value="1"/>
</dbReference>
<evidence type="ECO:0000256" key="2">
    <source>
        <dbReference type="PIRNR" id="PIRNR016661"/>
    </source>
</evidence>
<name>A0A5B2VAS7_9HYPH</name>
<keyword evidence="2" id="KW-0813">Transport</keyword>
<keyword evidence="3" id="KW-1133">Transmembrane helix</keyword>
<comment type="subcellular location">
    <subcellularLocation>
        <location evidence="2">Cell membrane</location>
        <topology evidence="2">Multi-pass membrane protein</topology>
    </subcellularLocation>
</comment>
<dbReference type="InterPro" id="IPR003784">
    <property type="entry name" value="BioY"/>
</dbReference>
<evidence type="ECO:0000313" key="5">
    <source>
        <dbReference type="Proteomes" id="UP000323142"/>
    </source>
</evidence>
<evidence type="ECO:0000256" key="3">
    <source>
        <dbReference type="SAM" id="Phobius"/>
    </source>
</evidence>
<feature type="transmembrane region" description="Helical" evidence="3">
    <location>
        <begin position="105"/>
        <end position="126"/>
    </location>
</feature>
<sequence>MAGGSNPVSVLPGTVAGLLWPVGERPGLLRSVVLAVLGSALLTLSAKVSVPFWPVPMTLQTLAVLALGALVGRRLAVATVLLYLAQGLAGLPVFVNTPPAVPGPLYLMGPTGGFLAGFVVAAAMVGAAADRGLTRHPVAFVGAVLAADLVLLAMGCLWLAFFAAMPSGVSGIGLAKAFAAGVQPFLLGEALKVAIVGLAVPMLWRGAQRLTRV</sequence>
<accession>A0A5B2VAS7</accession>
<keyword evidence="5" id="KW-1185">Reference proteome</keyword>
<evidence type="ECO:0000256" key="1">
    <source>
        <dbReference type="ARBA" id="ARBA00010692"/>
    </source>
</evidence>
<keyword evidence="2" id="KW-1003">Cell membrane</keyword>
<dbReference type="GO" id="GO:0005886">
    <property type="term" value="C:plasma membrane"/>
    <property type="evidence" value="ECO:0007669"/>
    <property type="project" value="UniProtKB-SubCell"/>
</dbReference>
<reference evidence="4 5" key="2">
    <citation type="submission" date="2019-09" db="EMBL/GenBank/DDBJ databases">
        <authorList>
            <person name="Jin C."/>
        </authorList>
    </citation>
    <scope>NUCLEOTIDE SEQUENCE [LARGE SCALE GENOMIC DNA]</scope>
    <source>
        <strain evidence="4 5">BN140002</strain>
    </source>
</reference>